<dbReference type="GO" id="GO:0046872">
    <property type="term" value="F:metal ion binding"/>
    <property type="evidence" value="ECO:0007669"/>
    <property type="project" value="UniProtKB-KW"/>
</dbReference>
<comment type="catalytic activity">
    <reaction evidence="17">
        <text>L-threonyl-[protein] + ATP = O-phospho-L-threonyl-[protein] + ADP + H(+)</text>
        <dbReference type="Rhea" id="RHEA:46608"/>
        <dbReference type="Rhea" id="RHEA-COMP:11060"/>
        <dbReference type="Rhea" id="RHEA-COMP:11605"/>
        <dbReference type="ChEBI" id="CHEBI:15378"/>
        <dbReference type="ChEBI" id="CHEBI:30013"/>
        <dbReference type="ChEBI" id="CHEBI:30616"/>
        <dbReference type="ChEBI" id="CHEBI:61977"/>
        <dbReference type="ChEBI" id="CHEBI:456216"/>
        <dbReference type="EC" id="2.7.11.1"/>
    </reaction>
    <physiologicalReaction direction="left-to-right" evidence="17">
        <dbReference type="Rhea" id="RHEA:46609"/>
    </physiologicalReaction>
</comment>
<dbReference type="Gene3D" id="3.30.70.100">
    <property type="match status" value="1"/>
</dbReference>
<dbReference type="GO" id="GO:0016531">
    <property type="term" value="F:copper chaperone activity"/>
    <property type="evidence" value="ECO:0007669"/>
    <property type="project" value="UniProtKB-ARBA"/>
</dbReference>
<reference evidence="24 25" key="1">
    <citation type="submission" date="2018-05" db="EMBL/GenBank/DDBJ databases">
        <title>Draft genome sequence of Scytalidium lignicola DSM 105466, a ubiquitous saprotrophic fungus.</title>
        <authorList>
            <person name="Buettner E."/>
            <person name="Gebauer A.M."/>
            <person name="Hofrichter M."/>
            <person name="Liers C."/>
            <person name="Kellner H."/>
        </authorList>
    </citation>
    <scope>NUCLEOTIDE SEQUENCE [LARGE SCALE GENOMIC DNA]</scope>
    <source>
        <strain evidence="24 25">DSM 105466</strain>
    </source>
</reference>
<dbReference type="Pfam" id="PF06479">
    <property type="entry name" value="Ribonuc_2-5A"/>
    <property type="match status" value="1"/>
</dbReference>
<evidence type="ECO:0000256" key="5">
    <source>
        <dbReference type="ARBA" id="ARBA00022679"/>
    </source>
</evidence>
<dbReference type="InterPro" id="IPR017969">
    <property type="entry name" value="Heavy-metal-associated_CS"/>
</dbReference>
<keyword evidence="11" id="KW-0378">Hydrolase</keyword>
<evidence type="ECO:0000256" key="4">
    <source>
        <dbReference type="ARBA" id="ARBA00022527"/>
    </source>
</evidence>
<dbReference type="FunFam" id="1.10.510.10:FF:000572">
    <property type="entry name" value="Serine/threonine-protein kinase/endoribonuclease IRE1"/>
    <property type="match status" value="1"/>
</dbReference>
<dbReference type="PROSITE" id="PS51392">
    <property type="entry name" value="KEN"/>
    <property type="match status" value="1"/>
</dbReference>
<dbReference type="STRING" id="5539.A0A3E2HJV2"/>
<keyword evidence="8 20" id="KW-0732">Signal</keyword>
<evidence type="ECO:0000256" key="8">
    <source>
        <dbReference type="ARBA" id="ARBA00022729"/>
    </source>
</evidence>
<evidence type="ECO:0000256" key="10">
    <source>
        <dbReference type="ARBA" id="ARBA00022777"/>
    </source>
</evidence>
<dbReference type="GO" id="GO:0004521">
    <property type="term" value="F:RNA endonuclease activity"/>
    <property type="evidence" value="ECO:0007669"/>
    <property type="project" value="InterPro"/>
</dbReference>
<dbReference type="FunFam" id="3.30.70.100:FF:000008">
    <property type="entry name" value="Copper transport protein ATOX1"/>
    <property type="match status" value="1"/>
</dbReference>
<dbReference type="InterPro" id="IPR010513">
    <property type="entry name" value="KEN_dom"/>
</dbReference>
<keyword evidence="12" id="KW-0067">ATP-binding</keyword>
<evidence type="ECO:0000256" key="18">
    <source>
        <dbReference type="ARBA" id="ARBA00048977"/>
    </source>
</evidence>
<evidence type="ECO:0000256" key="19">
    <source>
        <dbReference type="SAM" id="MobiDB-lite"/>
    </source>
</evidence>
<comment type="cofactor">
    <cofactor evidence="1">
        <name>Mg(2+)</name>
        <dbReference type="ChEBI" id="CHEBI:18420"/>
    </cofactor>
</comment>
<protein>
    <recommendedName>
        <fullName evidence="3">non-specific serine/threonine protein kinase</fullName>
        <ecNumber evidence="3">2.7.11.1</ecNumber>
    </recommendedName>
</protein>
<dbReference type="PROSITE" id="PS50846">
    <property type="entry name" value="HMA_2"/>
    <property type="match status" value="1"/>
</dbReference>
<evidence type="ECO:0000256" key="15">
    <source>
        <dbReference type="ARBA" id="ARBA00023136"/>
    </source>
</evidence>
<dbReference type="CDD" id="cd09769">
    <property type="entry name" value="Luminal_IRE1"/>
    <property type="match status" value="1"/>
</dbReference>
<dbReference type="GO" id="GO:0006397">
    <property type="term" value="P:mRNA processing"/>
    <property type="evidence" value="ECO:0007669"/>
    <property type="project" value="InterPro"/>
</dbReference>
<dbReference type="SUPFAM" id="SSF55008">
    <property type="entry name" value="HMA, heavy metal-associated domain"/>
    <property type="match status" value="1"/>
</dbReference>
<dbReference type="InterPro" id="IPR000719">
    <property type="entry name" value="Prot_kinase_dom"/>
</dbReference>
<dbReference type="PANTHER" id="PTHR13954">
    <property type="entry name" value="IRE1-RELATED"/>
    <property type="match status" value="1"/>
</dbReference>
<comment type="subcellular location">
    <subcellularLocation>
        <location evidence="2">Membrane</location>
        <topology evidence="2">Single-pass type I membrane protein</topology>
    </subcellularLocation>
</comment>
<keyword evidence="16" id="KW-0325">Glycoprotein</keyword>
<dbReference type="InterPro" id="IPR038357">
    <property type="entry name" value="KEN_sf"/>
</dbReference>
<accession>A0A3E2HJV2</accession>
<dbReference type="Pfam" id="PF00069">
    <property type="entry name" value="Pkinase"/>
    <property type="match status" value="1"/>
</dbReference>
<dbReference type="PANTHER" id="PTHR13954:SF6">
    <property type="entry name" value="NON-SPECIFIC SERINE_THREONINE PROTEIN KINASE"/>
    <property type="match status" value="1"/>
</dbReference>
<dbReference type="SUPFAM" id="SSF56112">
    <property type="entry name" value="Protein kinase-like (PK-like)"/>
    <property type="match status" value="1"/>
</dbReference>
<feature type="non-terminal residue" evidence="24">
    <location>
        <position position="1"/>
    </location>
</feature>
<dbReference type="Gene3D" id="1.20.1440.180">
    <property type="entry name" value="KEN domain"/>
    <property type="match status" value="1"/>
</dbReference>
<dbReference type="InterPro" id="IPR006121">
    <property type="entry name" value="HMA_dom"/>
</dbReference>
<dbReference type="SMART" id="SM00564">
    <property type="entry name" value="PQQ"/>
    <property type="match status" value="2"/>
</dbReference>
<keyword evidence="15" id="KW-0472">Membrane</keyword>
<dbReference type="OMA" id="QCYEKDY"/>
<dbReference type="CDD" id="cd00371">
    <property type="entry name" value="HMA"/>
    <property type="match status" value="1"/>
</dbReference>
<evidence type="ECO:0000256" key="2">
    <source>
        <dbReference type="ARBA" id="ARBA00004479"/>
    </source>
</evidence>
<dbReference type="FunFam" id="3.30.200.20:FF:000077">
    <property type="entry name" value="Putative Serine/threonine-protein kinase/endoribonuclease IRE1"/>
    <property type="match status" value="1"/>
</dbReference>
<feature type="compositionally biased region" description="Polar residues" evidence="19">
    <location>
        <begin position="671"/>
        <end position="682"/>
    </location>
</feature>
<dbReference type="OrthoDB" id="63989at2759"/>
<dbReference type="GO" id="GO:1990604">
    <property type="term" value="C:IRE1-TRAF2-ASK1 complex"/>
    <property type="evidence" value="ECO:0007669"/>
    <property type="project" value="TreeGrafter"/>
</dbReference>
<dbReference type="GO" id="GO:0004674">
    <property type="term" value="F:protein serine/threonine kinase activity"/>
    <property type="evidence" value="ECO:0007669"/>
    <property type="project" value="UniProtKB-KW"/>
</dbReference>
<feature type="domain" description="Protein kinase" evidence="21">
    <location>
        <begin position="729"/>
        <end position="1024"/>
    </location>
</feature>
<dbReference type="Pfam" id="PF00403">
    <property type="entry name" value="HMA"/>
    <property type="match status" value="1"/>
</dbReference>
<evidence type="ECO:0000256" key="3">
    <source>
        <dbReference type="ARBA" id="ARBA00012513"/>
    </source>
</evidence>
<dbReference type="GO" id="GO:0036498">
    <property type="term" value="P:IRE1-mediated unfolded protein response"/>
    <property type="evidence" value="ECO:0007669"/>
    <property type="project" value="UniProtKB-ARBA"/>
</dbReference>
<keyword evidence="7" id="KW-0479">Metal-binding</keyword>
<keyword evidence="14" id="KW-1133">Transmembrane helix</keyword>
<dbReference type="InterPro" id="IPR011047">
    <property type="entry name" value="Quinoprotein_ADH-like_sf"/>
</dbReference>
<evidence type="ECO:0000256" key="9">
    <source>
        <dbReference type="ARBA" id="ARBA00022741"/>
    </source>
</evidence>
<evidence type="ECO:0000256" key="6">
    <source>
        <dbReference type="ARBA" id="ARBA00022692"/>
    </source>
</evidence>
<dbReference type="InterPro" id="IPR045133">
    <property type="entry name" value="IRE1/2-like"/>
</dbReference>
<proteinExistence type="predicted"/>
<name>A0A3E2HJV2_SCYLI</name>
<dbReference type="GO" id="GO:0005524">
    <property type="term" value="F:ATP binding"/>
    <property type="evidence" value="ECO:0007669"/>
    <property type="project" value="UniProtKB-KW"/>
</dbReference>
<evidence type="ECO:0000256" key="14">
    <source>
        <dbReference type="ARBA" id="ARBA00022989"/>
    </source>
</evidence>
<keyword evidence="25" id="KW-1185">Reference proteome</keyword>
<keyword evidence="9" id="KW-0547">Nucleotide-binding</keyword>
<dbReference type="InterPro" id="IPR015943">
    <property type="entry name" value="WD40/YVTN_repeat-like_dom_sf"/>
</dbReference>
<dbReference type="CDD" id="cd13982">
    <property type="entry name" value="STKc_IRE1"/>
    <property type="match status" value="1"/>
</dbReference>
<evidence type="ECO:0000313" key="24">
    <source>
        <dbReference type="EMBL" id="RFU33687.1"/>
    </source>
</evidence>
<organism evidence="24 25">
    <name type="scientific">Scytalidium lignicola</name>
    <name type="common">Hyphomycete</name>
    <dbReference type="NCBI Taxonomy" id="5539"/>
    <lineage>
        <taxon>Eukaryota</taxon>
        <taxon>Fungi</taxon>
        <taxon>Dikarya</taxon>
        <taxon>Ascomycota</taxon>
        <taxon>Pezizomycotina</taxon>
        <taxon>Leotiomycetes</taxon>
        <taxon>Leotiomycetes incertae sedis</taxon>
        <taxon>Scytalidium</taxon>
    </lineage>
</organism>
<evidence type="ECO:0000256" key="1">
    <source>
        <dbReference type="ARBA" id="ARBA00001946"/>
    </source>
</evidence>
<comment type="catalytic activity">
    <reaction evidence="18">
        <text>L-seryl-[protein] + ATP = O-phospho-L-seryl-[protein] + ADP + H(+)</text>
        <dbReference type="Rhea" id="RHEA:17989"/>
        <dbReference type="Rhea" id="RHEA-COMP:9863"/>
        <dbReference type="Rhea" id="RHEA-COMP:11604"/>
        <dbReference type="ChEBI" id="CHEBI:15378"/>
        <dbReference type="ChEBI" id="CHEBI:29999"/>
        <dbReference type="ChEBI" id="CHEBI:30616"/>
        <dbReference type="ChEBI" id="CHEBI:83421"/>
        <dbReference type="ChEBI" id="CHEBI:456216"/>
        <dbReference type="EC" id="2.7.11.1"/>
    </reaction>
    <physiologicalReaction direction="left-to-right" evidence="18">
        <dbReference type="Rhea" id="RHEA:17990"/>
    </physiologicalReaction>
</comment>
<dbReference type="InterPro" id="IPR008271">
    <property type="entry name" value="Ser/Thr_kinase_AS"/>
</dbReference>
<evidence type="ECO:0000259" key="21">
    <source>
        <dbReference type="PROSITE" id="PS50011"/>
    </source>
</evidence>
<keyword evidence="10" id="KW-0418">Kinase</keyword>
<evidence type="ECO:0000313" key="25">
    <source>
        <dbReference type="Proteomes" id="UP000258309"/>
    </source>
</evidence>
<feature type="signal peptide" evidence="20">
    <location>
        <begin position="1"/>
        <end position="31"/>
    </location>
</feature>
<feature type="non-terminal residue" evidence="24">
    <location>
        <position position="1250"/>
    </location>
</feature>
<evidence type="ECO:0000259" key="22">
    <source>
        <dbReference type="PROSITE" id="PS50846"/>
    </source>
</evidence>
<feature type="domain" description="KEN" evidence="23">
    <location>
        <begin position="1027"/>
        <end position="1160"/>
    </location>
</feature>
<dbReference type="GO" id="GO:0051082">
    <property type="term" value="F:unfolded protein binding"/>
    <property type="evidence" value="ECO:0007669"/>
    <property type="project" value="TreeGrafter"/>
</dbReference>
<dbReference type="EC" id="2.7.11.1" evidence="3"/>
<evidence type="ECO:0000256" key="20">
    <source>
        <dbReference type="SAM" id="SignalP"/>
    </source>
</evidence>
<dbReference type="Gene3D" id="3.30.200.20">
    <property type="entry name" value="Phosphorylase Kinase, domain 1"/>
    <property type="match status" value="1"/>
</dbReference>
<sequence length="1250" mass="139407">MMRRPPGEGRSVVNKFVLAAALLFIPWLVEAQQQQVQAIRPRFQSSQQEVHDADVSRTFEATRISQQQHVETPLTTERRKNTISVSDHHHQLKQNDASALALAPADPAVIRAPSTRRPGTSPAGLASPQSARSLEDWEVEDFVLLATVDGKLHARDRKTGRERWALEVDKPMVETTYYRRNRSSVDEDYQPVTIDDYLWIVEPSSDGSIYIYRPNGPDPGLINTGLTMKKLVDDMVPYAPDDPPIMYTGEKRTTMITVDARNGRVLKWFGTAGAVLNDESCLRPSGPLLTDNEECDASATLTLGRTEYTVTILSKRGTHLIASLKFSEWGPNNYDADLHRQYQTSLDNRYIYTSHDGSIVGFDHGQSSVSESKRFIQKFSAPVVRVFDVARPWGTEKNNPELIILPQPLPPGEEDDVDRAQRIFLNHTEDGSWYALSGKSYPWAVRGSKQAQCQQQGWWQHRHTLDGLNELQLSEALVGLHSIENPRSDRLLTISPTALDENTSESFITEQLPAIPEDQTILRVVQQLPTVAANSVVDFIKNPVLILFLIGLLISNQRKLRTWVGQTAGSKIFPQALEDPISDKLPELPGLPKIKEELVDPTAQENPSTTIPAADENHVALDGEKAPVLEKPFTTEDLPQVNPEKQSPEKKKAHRGRRGGVKHKKGPRAVSQDTSQDGTPANAQLTVADAVRDAKNMGEQTKLEPDIRTISHDPTEVSGPIIRVGQLEVNTDKLIGTGSNGTMVFEGNFDGRSVAVKRMLIQFFDIASQETKLLRESDDHPNVIRYYAQQQAAGFLYIALELCPASLADVIEKPHLHRDLAQTGERDLPDVLYQITNGLQHLHNLRIVHRDLKPQNILVSMGKDGKPRLLVSDFGLCKKLDGEQSSFRATTAHAAGTSGWRAPELLLDDDPKEGSAMIDASTEGNSGSILVSADNLPNRRATRAIDIFSLGLVFFYVLTKGSHPFDCGDRYMREVNIRKGKFSLGELEALGDYAFEAKDLITSMLAPEPRARPQAKHVMAHPFFWSPKKRLNFLCDVSDHFEKEKRDPPSPALEELERWAPDVCHGDFLKPLGKEFVESMGKQRKYTGTRLLDLLRALRNKRNHYEDMSDKLKKDVGPLPEGYLSFWTRKIKGAKPPSSHLFSSLPRESALYPARKYLANITTTTTMSEHTYKFNVTMTCSGCSGAVDRVLKRLDGVKSYDVSLDAQTATVIAEPSLAYETVLKTIKKTGKKVNSGEVDGTEKSIEVPEE</sequence>
<evidence type="ECO:0000259" key="23">
    <source>
        <dbReference type="PROSITE" id="PS51392"/>
    </source>
</evidence>
<dbReference type="InterPro" id="IPR018391">
    <property type="entry name" value="PQQ_b-propeller_rpt"/>
</dbReference>
<feature type="compositionally biased region" description="Basic residues" evidence="19">
    <location>
        <begin position="651"/>
        <end position="667"/>
    </location>
</feature>
<gene>
    <name evidence="24" type="ORF">B7463_g2665</name>
</gene>
<dbReference type="Proteomes" id="UP000258309">
    <property type="component" value="Unassembled WGS sequence"/>
</dbReference>
<dbReference type="SMART" id="SM00220">
    <property type="entry name" value="S_TKc"/>
    <property type="match status" value="1"/>
</dbReference>
<dbReference type="InterPro" id="IPR036163">
    <property type="entry name" value="HMA_dom_sf"/>
</dbReference>
<feature type="chain" id="PRO_5017646471" description="non-specific serine/threonine protein kinase" evidence="20">
    <location>
        <begin position="32"/>
        <end position="1250"/>
    </location>
</feature>
<dbReference type="GO" id="GO:0016787">
    <property type="term" value="F:hydrolase activity"/>
    <property type="evidence" value="ECO:0007669"/>
    <property type="project" value="UniProtKB-KW"/>
</dbReference>
<dbReference type="PROSITE" id="PS00108">
    <property type="entry name" value="PROTEIN_KINASE_ST"/>
    <property type="match status" value="1"/>
</dbReference>
<keyword evidence="5" id="KW-0808">Transferase</keyword>
<comment type="caution">
    <text evidence="24">The sequence shown here is derived from an EMBL/GenBank/DDBJ whole genome shotgun (WGS) entry which is preliminary data.</text>
</comment>
<dbReference type="SUPFAM" id="SSF50998">
    <property type="entry name" value="Quinoprotein alcohol dehydrogenase-like"/>
    <property type="match status" value="1"/>
</dbReference>
<dbReference type="PROSITE" id="PS01047">
    <property type="entry name" value="HMA_1"/>
    <property type="match status" value="1"/>
</dbReference>
<feature type="domain" description="HMA" evidence="22">
    <location>
        <begin position="1169"/>
        <end position="1234"/>
    </location>
</feature>
<dbReference type="Gene3D" id="1.10.510.10">
    <property type="entry name" value="Transferase(Phosphotransferase) domain 1"/>
    <property type="match status" value="1"/>
</dbReference>
<dbReference type="InterPro" id="IPR011009">
    <property type="entry name" value="Kinase-like_dom_sf"/>
</dbReference>
<feature type="region of interest" description="Disordered" evidence="19">
    <location>
        <begin position="630"/>
        <end position="682"/>
    </location>
</feature>
<keyword evidence="4" id="KW-0723">Serine/threonine-protein kinase</keyword>
<keyword evidence="6" id="KW-0812">Transmembrane</keyword>
<dbReference type="AlphaFoldDB" id="A0A3E2HJV2"/>
<evidence type="ECO:0000256" key="16">
    <source>
        <dbReference type="ARBA" id="ARBA00023180"/>
    </source>
</evidence>
<evidence type="ECO:0000256" key="11">
    <source>
        <dbReference type="ARBA" id="ARBA00022801"/>
    </source>
</evidence>
<dbReference type="Gene3D" id="2.130.10.10">
    <property type="entry name" value="YVTN repeat-like/Quinoprotein amine dehydrogenase"/>
    <property type="match status" value="1"/>
</dbReference>
<keyword evidence="13" id="KW-0460">Magnesium</keyword>
<evidence type="ECO:0000256" key="12">
    <source>
        <dbReference type="ARBA" id="ARBA00022840"/>
    </source>
</evidence>
<dbReference type="EMBL" id="NCSJ02000032">
    <property type="protein sequence ID" value="RFU33687.1"/>
    <property type="molecule type" value="Genomic_DNA"/>
</dbReference>
<dbReference type="GO" id="GO:0070059">
    <property type="term" value="P:intrinsic apoptotic signaling pathway in response to endoplasmic reticulum stress"/>
    <property type="evidence" value="ECO:0007669"/>
    <property type="project" value="TreeGrafter"/>
</dbReference>
<evidence type="ECO:0000256" key="17">
    <source>
        <dbReference type="ARBA" id="ARBA00048659"/>
    </source>
</evidence>
<evidence type="ECO:0000256" key="7">
    <source>
        <dbReference type="ARBA" id="ARBA00022723"/>
    </source>
</evidence>
<evidence type="ECO:0000256" key="13">
    <source>
        <dbReference type="ARBA" id="ARBA00022842"/>
    </source>
</evidence>
<dbReference type="PROSITE" id="PS50011">
    <property type="entry name" value="PROTEIN_KINASE_DOM"/>
    <property type="match status" value="1"/>
</dbReference>